<reference evidence="1 2" key="1">
    <citation type="submission" date="2018-10" db="EMBL/GenBank/DDBJ databases">
        <title>Pan-genome distribution and transcriptional activeness of fungal secondary metabolism genes in Aspergillus section Fumigati.</title>
        <authorList>
            <person name="Takahashi H."/>
            <person name="Umemura M."/>
            <person name="Ninomiya A."/>
            <person name="Kusuya Y."/>
            <person name="Urayama S."/>
            <person name="Shimizu M."/>
            <person name="Watanabe A."/>
            <person name="Kamei K."/>
            <person name="Yaguchi T."/>
            <person name="Hagiwara D."/>
        </authorList>
    </citation>
    <scope>NUCLEOTIDE SEQUENCE [LARGE SCALE GENOMIC DNA]</scope>
    <source>
        <strain evidence="1 2">IFM 55266</strain>
    </source>
</reference>
<dbReference type="OrthoDB" id="10619872at2759"/>
<dbReference type="AlphaFoldDB" id="A0A9P3F0D9"/>
<evidence type="ECO:0000313" key="2">
    <source>
        <dbReference type="Proteomes" id="UP001043456"/>
    </source>
</evidence>
<name>A0A9P3F0D9_9EURO</name>
<organism evidence="1 2">
    <name type="scientific">Aspergillus pseudoviridinutans</name>
    <dbReference type="NCBI Taxonomy" id="1517512"/>
    <lineage>
        <taxon>Eukaryota</taxon>
        <taxon>Fungi</taxon>
        <taxon>Dikarya</taxon>
        <taxon>Ascomycota</taxon>
        <taxon>Pezizomycotina</taxon>
        <taxon>Eurotiomycetes</taxon>
        <taxon>Eurotiomycetidae</taxon>
        <taxon>Eurotiales</taxon>
        <taxon>Aspergillaceae</taxon>
        <taxon>Aspergillus</taxon>
        <taxon>Aspergillus subgen. Fumigati</taxon>
    </lineage>
</organism>
<dbReference type="GeneID" id="67009363"/>
<comment type="caution">
    <text evidence="1">The sequence shown here is derived from an EMBL/GenBank/DDBJ whole genome shotgun (WGS) entry which is preliminary data.</text>
</comment>
<protein>
    <submittedName>
        <fullName evidence="1">Uncharacterized protein</fullName>
    </submittedName>
</protein>
<dbReference type="RefSeq" id="XP_043162526.1">
    <property type="nucleotide sequence ID" value="XM_043306591.1"/>
</dbReference>
<proteinExistence type="predicted"/>
<gene>
    <name evidence="1" type="ORF">Asppvi_010753</name>
</gene>
<dbReference type="EMBL" id="BHVY01000008">
    <property type="protein sequence ID" value="GIJ91780.1"/>
    <property type="molecule type" value="Genomic_DNA"/>
</dbReference>
<accession>A0A9P3F0D9</accession>
<dbReference type="Proteomes" id="UP001043456">
    <property type="component" value="Unassembled WGS sequence"/>
</dbReference>
<keyword evidence="2" id="KW-1185">Reference proteome</keyword>
<sequence>MDMNDLDSLKIIRPLLEYLISQIMVEDDLDSLNILLELAAQALHKDISEVAHQGGEKVSRTVVARLYRVYRLQHCVYIPTTREQVRAFGSNVTVRMSRMQLEWGEEYKKDQDEDYSPWYMGRLDDAGPTATGSDRILPILADD</sequence>
<evidence type="ECO:0000313" key="1">
    <source>
        <dbReference type="EMBL" id="GIJ91780.1"/>
    </source>
</evidence>